<proteinExistence type="inferred from homology"/>
<keyword evidence="4 6" id="KW-0539">Nucleus</keyword>
<dbReference type="GO" id="GO:0000076">
    <property type="term" value="P:DNA replication checkpoint signaling"/>
    <property type="evidence" value="ECO:0007669"/>
    <property type="project" value="UniProtKB-UniRule"/>
</dbReference>
<comment type="similarity">
    <text evidence="2 6">Belongs to the CSM3 family.</text>
</comment>
<name>A0A7R8YN95_HERIL</name>
<feature type="compositionally biased region" description="Acidic residues" evidence="7">
    <location>
        <begin position="30"/>
        <end position="42"/>
    </location>
</feature>
<dbReference type="AlphaFoldDB" id="A0A7R8YN95"/>
<evidence type="ECO:0000256" key="2">
    <source>
        <dbReference type="ARBA" id="ARBA00006075"/>
    </source>
</evidence>
<keyword evidence="10" id="KW-1185">Reference proteome</keyword>
<keyword evidence="5 6" id="KW-0131">Cell cycle</keyword>
<evidence type="ECO:0000313" key="10">
    <source>
        <dbReference type="Proteomes" id="UP000594454"/>
    </source>
</evidence>
<evidence type="ECO:0000256" key="3">
    <source>
        <dbReference type="ARBA" id="ARBA00022763"/>
    </source>
</evidence>
<dbReference type="PANTHER" id="PTHR13220:SF11">
    <property type="entry name" value="TIMELESS-INTERACTING PROTEIN"/>
    <property type="match status" value="1"/>
</dbReference>
<dbReference type="InterPro" id="IPR040038">
    <property type="entry name" value="TIPIN/Csm3/Swi3"/>
</dbReference>
<evidence type="ECO:0000256" key="4">
    <source>
        <dbReference type="ARBA" id="ARBA00023242"/>
    </source>
</evidence>
<dbReference type="GO" id="GO:0031298">
    <property type="term" value="C:replication fork protection complex"/>
    <property type="evidence" value="ECO:0007669"/>
    <property type="project" value="TreeGrafter"/>
</dbReference>
<keyword evidence="3 6" id="KW-0227">DNA damage</keyword>
<dbReference type="FunCoup" id="A0A7R8YN95">
    <property type="interactions" value="952"/>
</dbReference>
<comment type="function">
    <text evidence="6">Plays an important role in the control of DNA replication and the maintenance of replication fork stability.</text>
</comment>
<dbReference type="GO" id="GO:0031297">
    <property type="term" value="P:replication fork processing"/>
    <property type="evidence" value="ECO:0007669"/>
    <property type="project" value="UniProtKB-UniRule"/>
</dbReference>
<dbReference type="OrthoDB" id="437078at2759"/>
<evidence type="ECO:0000256" key="1">
    <source>
        <dbReference type="ARBA" id="ARBA00004123"/>
    </source>
</evidence>
<dbReference type="Pfam" id="PF07962">
    <property type="entry name" value="Swi3"/>
    <property type="match status" value="1"/>
</dbReference>
<evidence type="ECO:0000259" key="8">
    <source>
        <dbReference type="Pfam" id="PF07962"/>
    </source>
</evidence>
<dbReference type="GO" id="GO:0043111">
    <property type="term" value="P:replication fork arrest"/>
    <property type="evidence" value="ECO:0007669"/>
    <property type="project" value="TreeGrafter"/>
</dbReference>
<comment type="subcellular location">
    <subcellularLocation>
        <location evidence="1 6">Nucleus</location>
    </subcellularLocation>
</comment>
<feature type="compositionally biased region" description="Polar residues" evidence="7">
    <location>
        <begin position="217"/>
        <end position="229"/>
    </location>
</feature>
<dbReference type="InParanoid" id="A0A7R8YN95"/>
<dbReference type="OMA" id="QVHMTRY"/>
<dbReference type="Proteomes" id="UP000594454">
    <property type="component" value="Chromosome 1"/>
</dbReference>
<feature type="domain" description="Chromosome segregation in meiosis protein 3" evidence="8">
    <location>
        <begin position="64"/>
        <end position="143"/>
    </location>
</feature>
<feature type="region of interest" description="Disordered" evidence="7">
    <location>
        <begin position="214"/>
        <end position="279"/>
    </location>
</feature>
<dbReference type="PANTHER" id="PTHR13220">
    <property type="entry name" value="TIMELESS INTERACTING-RELATED"/>
    <property type="match status" value="1"/>
</dbReference>
<accession>A0A7R8YN95</accession>
<protein>
    <recommendedName>
        <fullName evidence="6">TIMELESS-interacting protein</fullName>
    </recommendedName>
</protein>
<dbReference type="GO" id="GO:0006974">
    <property type="term" value="P:DNA damage response"/>
    <property type="evidence" value="ECO:0007669"/>
    <property type="project" value="UniProtKB-KW"/>
</dbReference>
<evidence type="ECO:0000256" key="6">
    <source>
        <dbReference type="RuleBase" id="RU366049"/>
    </source>
</evidence>
<dbReference type="EMBL" id="LR899009">
    <property type="protein sequence ID" value="CAD7079446.1"/>
    <property type="molecule type" value="Genomic_DNA"/>
</dbReference>
<dbReference type="GO" id="GO:0003677">
    <property type="term" value="F:DNA binding"/>
    <property type="evidence" value="ECO:0007669"/>
    <property type="project" value="TreeGrafter"/>
</dbReference>
<evidence type="ECO:0000256" key="5">
    <source>
        <dbReference type="ARBA" id="ARBA00023306"/>
    </source>
</evidence>
<evidence type="ECO:0000256" key="7">
    <source>
        <dbReference type="SAM" id="MobiDB-lite"/>
    </source>
</evidence>
<dbReference type="InterPro" id="IPR012923">
    <property type="entry name" value="Csm3"/>
</dbReference>
<sequence>MSVFDDDGMSGLLHDDLNENIIGNELPSGSEDEEKAEGDADDEQKTAIKVEPKKRLVRNPRPRLTVELLKGPRGIHTIENYFQNMKFAGKGHENRDLNEIMKRLQHWAHRMYPNYSFDDILLNVERLSKKKPLQIHMNSYRQGLLKTADANNDIVNDDNDADVAADEPFDEFDALIGEQIEISKRAGATPRTPRSVWSDYSVNTNAFTTPKFAQGNAAASTPYQFETPQPRSPRTAETPEPGVMMDSVSEQGTSLDGTPQPGPSSISKPKLSSEQLALIAENRRKAQERLRARAVARAEGVLN</sequence>
<evidence type="ECO:0000313" key="9">
    <source>
        <dbReference type="EMBL" id="CAD7079446.1"/>
    </source>
</evidence>
<feature type="region of interest" description="Disordered" evidence="7">
    <location>
        <begin position="1"/>
        <end position="44"/>
    </location>
</feature>
<gene>
    <name evidence="9" type="ORF">HERILL_LOCUS2663</name>
</gene>
<feature type="compositionally biased region" description="Polar residues" evidence="7">
    <location>
        <begin position="248"/>
        <end position="275"/>
    </location>
</feature>
<reference evidence="9 10" key="1">
    <citation type="submission" date="2020-11" db="EMBL/GenBank/DDBJ databases">
        <authorList>
            <person name="Wallbank WR R."/>
            <person name="Pardo Diaz C."/>
            <person name="Kozak K."/>
            <person name="Martin S."/>
            <person name="Jiggins C."/>
            <person name="Moest M."/>
            <person name="Warren A I."/>
            <person name="Generalovic N T."/>
            <person name="Byers J.R.P. K."/>
            <person name="Montejo-Kovacevich G."/>
            <person name="Yen C E."/>
        </authorList>
    </citation>
    <scope>NUCLEOTIDE SEQUENCE [LARGE SCALE GENOMIC DNA]</scope>
</reference>
<organism evidence="9 10">
    <name type="scientific">Hermetia illucens</name>
    <name type="common">Black soldier fly</name>
    <dbReference type="NCBI Taxonomy" id="343691"/>
    <lineage>
        <taxon>Eukaryota</taxon>
        <taxon>Metazoa</taxon>
        <taxon>Ecdysozoa</taxon>
        <taxon>Arthropoda</taxon>
        <taxon>Hexapoda</taxon>
        <taxon>Insecta</taxon>
        <taxon>Pterygota</taxon>
        <taxon>Neoptera</taxon>
        <taxon>Endopterygota</taxon>
        <taxon>Diptera</taxon>
        <taxon>Brachycera</taxon>
        <taxon>Stratiomyomorpha</taxon>
        <taxon>Stratiomyidae</taxon>
        <taxon>Hermetiinae</taxon>
        <taxon>Hermetia</taxon>
    </lineage>
</organism>